<feature type="domain" description="NADP-dependent oxidoreductase" evidence="1">
    <location>
        <begin position="16"/>
        <end position="294"/>
    </location>
</feature>
<dbReference type="EC" id="1.1.1.122" evidence="2"/>
<dbReference type="AlphaFoldDB" id="A0A517XPG3"/>
<dbReference type="EMBL" id="CP036273">
    <property type="protein sequence ID" value="QDU19395.1"/>
    <property type="molecule type" value="Genomic_DNA"/>
</dbReference>
<dbReference type="Pfam" id="PF00248">
    <property type="entry name" value="Aldo_ket_red"/>
    <property type="match status" value="1"/>
</dbReference>
<evidence type="ECO:0000313" key="3">
    <source>
        <dbReference type="Proteomes" id="UP000319576"/>
    </source>
</evidence>
<dbReference type="GO" id="GO:0047834">
    <property type="term" value="F:D-threo-aldose 1-dehydrogenase activity"/>
    <property type="evidence" value="ECO:0007669"/>
    <property type="project" value="UniProtKB-EC"/>
</dbReference>
<dbReference type="InterPro" id="IPR036812">
    <property type="entry name" value="NAD(P)_OxRdtase_dom_sf"/>
</dbReference>
<dbReference type="SUPFAM" id="SSF51430">
    <property type="entry name" value="NAD(P)-linked oxidoreductase"/>
    <property type="match status" value="1"/>
</dbReference>
<dbReference type="OrthoDB" id="9773828at2"/>
<evidence type="ECO:0000259" key="1">
    <source>
        <dbReference type="Pfam" id="PF00248"/>
    </source>
</evidence>
<keyword evidence="3" id="KW-1185">Reference proteome</keyword>
<name>A0A517XPG3_9BACT</name>
<accession>A0A517XPG3</accession>
<gene>
    <name evidence="2" type="primary">fdh</name>
    <name evidence="2" type="ORF">ETAA1_13190</name>
</gene>
<keyword evidence="2" id="KW-0560">Oxidoreductase</keyword>
<dbReference type="RefSeq" id="WP_145235358.1">
    <property type="nucleotide sequence ID" value="NZ_CP036273.1"/>
</dbReference>
<dbReference type="InterPro" id="IPR020471">
    <property type="entry name" value="AKR"/>
</dbReference>
<sequence length="315" mass="33488">MELRPLGRTGLHVSHLSLGGAAIGQQYGPVSAGEVTDVIRAAVDAGVNLIDTAAYYGKGLSEELIGAALADGLRDHMMICTKAGRLDRAVFDFTAAGMRRCFEASLKRLRTDRVEVLLAHDIEFADDFERVFDETANVLHALKREGKCRFVGMSCYPLGLLRRAVERCELDVVVSYAHYTLQNTRLVSDFLPAAEARGVGVLNASPLALGLLTHGGPQAWNPAPPEVKAACAAAAELCRGRGADLAELGMQFCYAEGRIPSTITGTAKAAELAANLRALAEPIDAALLADVAAVLAPVKDHSWKSGNWTEPVVPG</sequence>
<dbReference type="Proteomes" id="UP000319576">
    <property type="component" value="Chromosome"/>
</dbReference>
<protein>
    <submittedName>
        <fullName evidence="2">D-threo-aldose 1-dehydrogenase</fullName>
        <ecNumber evidence="2">1.1.1.122</ecNumber>
    </submittedName>
</protein>
<dbReference type="PANTHER" id="PTHR42686:SF1">
    <property type="entry name" value="GH17980P-RELATED"/>
    <property type="match status" value="1"/>
</dbReference>
<reference evidence="2 3" key="1">
    <citation type="submission" date="2019-02" db="EMBL/GenBank/DDBJ databases">
        <title>Deep-cultivation of Planctomycetes and their phenomic and genomic characterization uncovers novel biology.</title>
        <authorList>
            <person name="Wiegand S."/>
            <person name="Jogler M."/>
            <person name="Boedeker C."/>
            <person name="Pinto D."/>
            <person name="Vollmers J."/>
            <person name="Rivas-Marin E."/>
            <person name="Kohn T."/>
            <person name="Peeters S.H."/>
            <person name="Heuer A."/>
            <person name="Rast P."/>
            <person name="Oberbeckmann S."/>
            <person name="Bunk B."/>
            <person name="Jeske O."/>
            <person name="Meyerdierks A."/>
            <person name="Storesund J.E."/>
            <person name="Kallscheuer N."/>
            <person name="Luecker S."/>
            <person name="Lage O.M."/>
            <person name="Pohl T."/>
            <person name="Merkel B.J."/>
            <person name="Hornburger P."/>
            <person name="Mueller R.-W."/>
            <person name="Bruemmer F."/>
            <person name="Labrenz M."/>
            <person name="Spormann A.M."/>
            <person name="Op den Camp H."/>
            <person name="Overmann J."/>
            <person name="Amann R."/>
            <person name="Jetten M.S.M."/>
            <person name="Mascher T."/>
            <person name="Medema M.H."/>
            <person name="Devos D.P."/>
            <person name="Kaster A.-K."/>
            <person name="Ovreas L."/>
            <person name="Rohde M."/>
            <person name="Galperin M.Y."/>
            <person name="Jogler C."/>
        </authorList>
    </citation>
    <scope>NUCLEOTIDE SEQUENCE [LARGE SCALE GENOMIC DNA]</scope>
    <source>
        <strain evidence="2 3">ETA_A1</strain>
    </source>
</reference>
<dbReference type="InterPro" id="IPR023210">
    <property type="entry name" value="NADP_OxRdtase_dom"/>
</dbReference>
<dbReference type="PANTHER" id="PTHR42686">
    <property type="entry name" value="GH17980P-RELATED"/>
    <property type="match status" value="1"/>
</dbReference>
<dbReference type="GO" id="GO:0005829">
    <property type="term" value="C:cytosol"/>
    <property type="evidence" value="ECO:0007669"/>
    <property type="project" value="TreeGrafter"/>
</dbReference>
<organism evidence="2 3">
    <name type="scientific">Urbifossiella limnaea</name>
    <dbReference type="NCBI Taxonomy" id="2528023"/>
    <lineage>
        <taxon>Bacteria</taxon>
        <taxon>Pseudomonadati</taxon>
        <taxon>Planctomycetota</taxon>
        <taxon>Planctomycetia</taxon>
        <taxon>Gemmatales</taxon>
        <taxon>Gemmataceae</taxon>
        <taxon>Urbifossiella</taxon>
    </lineage>
</organism>
<dbReference type="Gene3D" id="3.20.20.100">
    <property type="entry name" value="NADP-dependent oxidoreductase domain"/>
    <property type="match status" value="1"/>
</dbReference>
<evidence type="ECO:0000313" key="2">
    <source>
        <dbReference type="EMBL" id="QDU19395.1"/>
    </source>
</evidence>
<proteinExistence type="predicted"/>
<dbReference type="KEGG" id="uli:ETAA1_13190"/>